<dbReference type="SMART" id="SM01118">
    <property type="entry name" value="CYTH"/>
    <property type="match status" value="1"/>
</dbReference>
<dbReference type="SUPFAM" id="SSF55154">
    <property type="entry name" value="CYTH-like phosphatases"/>
    <property type="match status" value="1"/>
</dbReference>
<feature type="domain" description="CYTH" evidence="1">
    <location>
        <begin position="1"/>
        <end position="204"/>
    </location>
</feature>
<evidence type="ECO:0000313" key="4">
    <source>
        <dbReference type="Proteomes" id="UP001140949"/>
    </source>
</evidence>
<dbReference type="Proteomes" id="UP001140949">
    <property type="component" value="Unassembled WGS sequence"/>
</dbReference>
<accession>A0AAX6H158</accession>
<evidence type="ECO:0000313" key="3">
    <source>
        <dbReference type="EMBL" id="KAJ6834215.1"/>
    </source>
</evidence>
<dbReference type="EMBL" id="JANAVB010036020">
    <property type="protein sequence ID" value="KAJ6804073.1"/>
    <property type="molecule type" value="Genomic_DNA"/>
</dbReference>
<reference evidence="3" key="2">
    <citation type="submission" date="2023-04" db="EMBL/GenBank/DDBJ databases">
        <authorList>
            <person name="Bruccoleri R.E."/>
            <person name="Oakeley E.J."/>
            <person name="Faust A.-M."/>
            <person name="Dessus-Babus S."/>
            <person name="Altorfer M."/>
            <person name="Burckhardt D."/>
            <person name="Oertli M."/>
            <person name="Naumann U."/>
            <person name="Petersen F."/>
            <person name="Wong J."/>
        </authorList>
    </citation>
    <scope>NUCLEOTIDE SEQUENCE</scope>
    <source>
        <strain evidence="3">GSM-AAB239-AS_SAM_17_03QT</strain>
        <tissue evidence="3">Leaf</tissue>
    </source>
</reference>
<dbReference type="PROSITE" id="PS51707">
    <property type="entry name" value="CYTH"/>
    <property type="match status" value="1"/>
</dbReference>
<proteinExistence type="predicted"/>
<comment type="caution">
    <text evidence="3">The sequence shown here is derived from an EMBL/GenBank/DDBJ whole genome shotgun (WGS) entry which is preliminary data.</text>
</comment>
<reference evidence="3" key="1">
    <citation type="journal article" date="2023" name="GigaByte">
        <title>Genome assembly of the bearded iris, Iris pallida Lam.</title>
        <authorList>
            <person name="Bruccoleri R.E."/>
            <person name="Oakeley E.J."/>
            <person name="Faust A.M.E."/>
            <person name="Altorfer M."/>
            <person name="Dessus-Babus S."/>
            <person name="Burckhardt D."/>
            <person name="Oertli M."/>
            <person name="Naumann U."/>
            <person name="Petersen F."/>
            <person name="Wong J."/>
        </authorList>
    </citation>
    <scope>NUCLEOTIDE SEQUENCE</scope>
    <source>
        <strain evidence="3">GSM-AAB239-AS_SAM_17_03QT</strain>
    </source>
</reference>
<dbReference type="GO" id="GO:0016462">
    <property type="term" value="F:pyrophosphatase activity"/>
    <property type="evidence" value="ECO:0007669"/>
    <property type="project" value="UniProtKB-ARBA"/>
</dbReference>
<dbReference type="EMBL" id="JANAVB010014600">
    <property type="protein sequence ID" value="KAJ6834215.1"/>
    <property type="molecule type" value="Genomic_DNA"/>
</dbReference>
<gene>
    <name evidence="2" type="ORF">M6B38_186400</name>
    <name evidence="3" type="ORF">M6B38_336230</name>
</gene>
<dbReference type="PANTHER" id="PTHR34948:SF2">
    <property type="entry name" value="TRIPHOSPHATE TUNNEL METALLOENZYME 3"/>
    <property type="match status" value="1"/>
</dbReference>
<organism evidence="3 4">
    <name type="scientific">Iris pallida</name>
    <name type="common">Sweet iris</name>
    <dbReference type="NCBI Taxonomy" id="29817"/>
    <lineage>
        <taxon>Eukaryota</taxon>
        <taxon>Viridiplantae</taxon>
        <taxon>Streptophyta</taxon>
        <taxon>Embryophyta</taxon>
        <taxon>Tracheophyta</taxon>
        <taxon>Spermatophyta</taxon>
        <taxon>Magnoliopsida</taxon>
        <taxon>Liliopsida</taxon>
        <taxon>Asparagales</taxon>
        <taxon>Iridaceae</taxon>
        <taxon>Iridoideae</taxon>
        <taxon>Irideae</taxon>
        <taxon>Iris</taxon>
    </lineage>
</organism>
<protein>
    <submittedName>
        <fullName evidence="3">Triphosphate tunel metalloenzyme 3</fullName>
    </submittedName>
</protein>
<name>A0AAX6H158_IRIPA</name>
<dbReference type="CDD" id="cd07374">
    <property type="entry name" value="CYTH-like_Pase"/>
    <property type="match status" value="1"/>
</dbReference>
<dbReference type="AlphaFoldDB" id="A0AAX6H158"/>
<dbReference type="Pfam" id="PF01928">
    <property type="entry name" value="CYTH"/>
    <property type="match status" value="1"/>
</dbReference>
<dbReference type="PANTHER" id="PTHR34948">
    <property type="entry name" value="OS08G0299200 PROTEIN"/>
    <property type="match status" value="1"/>
</dbReference>
<evidence type="ECO:0000313" key="2">
    <source>
        <dbReference type="EMBL" id="KAJ6804073.1"/>
    </source>
</evidence>
<keyword evidence="4" id="KW-1185">Reference proteome</keyword>
<evidence type="ECO:0000259" key="1">
    <source>
        <dbReference type="PROSITE" id="PS51707"/>
    </source>
</evidence>
<dbReference type="InterPro" id="IPR033469">
    <property type="entry name" value="CYTH-like_dom_sf"/>
</dbReference>
<dbReference type="InterPro" id="IPR023577">
    <property type="entry name" value="CYTH_domain"/>
</dbReference>
<dbReference type="Gene3D" id="2.40.320.10">
    <property type="entry name" value="Hypothetical Protein Pfu-838710-001"/>
    <property type="match status" value="1"/>
</dbReference>
<sequence length="207" mass="22941">MEVEIKLRLPSADAHQLLADSLPRSSHLATHLQENLFLDTPSGRLALSRSALRLRFYGPADARCVLSLKSRPTLSSGVSRVLELEEDLDPSLGRAVVASPTTVLSLDSSEIVRRVKVEIGAEGEEEGFVCLGGFKNVRMVYGWEEGLVLELDETEYGFGRCYEVECETSEPERAKEMLEGFLKEKGIPYSYSEASKFAVFRAGRLLP</sequence>